<reference evidence="2" key="1">
    <citation type="submission" date="2022-11" db="UniProtKB">
        <authorList>
            <consortium name="WormBaseParasite"/>
        </authorList>
    </citation>
    <scope>IDENTIFICATION</scope>
</reference>
<dbReference type="Proteomes" id="UP000887569">
    <property type="component" value="Unplaced"/>
</dbReference>
<dbReference type="AlphaFoldDB" id="A0A914ZTF2"/>
<accession>A0A914ZTF2</accession>
<dbReference type="WBParaSite" id="PgB21_g003_t03">
    <property type="protein sequence ID" value="PgB21_g003_t03"/>
    <property type="gene ID" value="PgB21_g003"/>
</dbReference>
<evidence type="ECO:0000313" key="1">
    <source>
        <dbReference type="Proteomes" id="UP000887569"/>
    </source>
</evidence>
<proteinExistence type="predicted"/>
<protein>
    <submittedName>
        <fullName evidence="2">Kinesin-like protein</fullName>
    </submittedName>
</protein>
<keyword evidence="1" id="KW-1185">Reference proteome</keyword>
<evidence type="ECO:0000313" key="2">
    <source>
        <dbReference type="WBParaSite" id="PgB21_g003_t03"/>
    </source>
</evidence>
<name>A0A914ZTF2_PARUN</name>
<organism evidence="1 2">
    <name type="scientific">Parascaris univalens</name>
    <name type="common">Nematode worm</name>
    <dbReference type="NCBI Taxonomy" id="6257"/>
    <lineage>
        <taxon>Eukaryota</taxon>
        <taxon>Metazoa</taxon>
        <taxon>Ecdysozoa</taxon>
        <taxon>Nematoda</taxon>
        <taxon>Chromadorea</taxon>
        <taxon>Rhabditida</taxon>
        <taxon>Spirurina</taxon>
        <taxon>Ascaridomorpha</taxon>
        <taxon>Ascaridoidea</taxon>
        <taxon>Ascarididae</taxon>
        <taxon>Parascaris</taxon>
    </lineage>
</organism>
<sequence>STLSSNSWIDLAFQVRVRKEARKSLICRIFLDQ</sequence>